<reference evidence="2" key="1">
    <citation type="journal article" date="2015" name="Nat. Genet.">
        <title>The genome and transcriptome of the zoonotic hookworm Ancylostoma ceylanicum identify infection-specific gene families.</title>
        <authorList>
            <person name="Schwarz E.M."/>
            <person name="Hu Y."/>
            <person name="Antoshechkin I."/>
            <person name="Miller M.M."/>
            <person name="Sternberg P.W."/>
            <person name="Aroian R.V."/>
        </authorList>
    </citation>
    <scope>NUCLEOTIDE SEQUENCE</scope>
    <source>
        <strain evidence="2">HY135</strain>
    </source>
</reference>
<dbReference type="Proteomes" id="UP000024635">
    <property type="component" value="Unassembled WGS sequence"/>
</dbReference>
<sequence>MYLRYRMINEDTSMERTSTNNVAISETRYCCAKTLGECNQQKSCFKLSVSRNSFKSPKKNWLCSLKENTNAAKKTRPCYDITDFYNNEGFCGMKWDKANKSTEFVVSSIQNSLEEHLSFVLQKANVLCLKLVDLEGVDMEVVTNVLRLSKARVSHLQLVINRTMSSEIVSVIDATGAETIDIVMSDVNFFRNLPFRSSVFRKAWSVTIRTSLMDASDMLDITDADLLSLTADSIEFFGTTSITAEGARRLVQVSIDAESSAEHDGNLTSEKGFQRILKSPLKVRE</sequence>
<name>A0A016TNK5_9BILA</name>
<gene>
    <name evidence="1" type="primary">Acey_s0087.g2077</name>
    <name evidence="1" type="ORF">Y032_0087g2077</name>
</gene>
<organism evidence="1 2">
    <name type="scientific">Ancylostoma ceylanicum</name>
    <dbReference type="NCBI Taxonomy" id="53326"/>
    <lineage>
        <taxon>Eukaryota</taxon>
        <taxon>Metazoa</taxon>
        <taxon>Ecdysozoa</taxon>
        <taxon>Nematoda</taxon>
        <taxon>Chromadorea</taxon>
        <taxon>Rhabditida</taxon>
        <taxon>Rhabditina</taxon>
        <taxon>Rhabditomorpha</taxon>
        <taxon>Strongyloidea</taxon>
        <taxon>Ancylostomatidae</taxon>
        <taxon>Ancylostomatinae</taxon>
        <taxon>Ancylostoma</taxon>
    </lineage>
</organism>
<accession>A0A016TNK5</accession>
<dbReference type="EMBL" id="JARK01001423">
    <property type="protein sequence ID" value="EYC04554.1"/>
    <property type="molecule type" value="Genomic_DNA"/>
</dbReference>
<keyword evidence="2" id="KW-1185">Reference proteome</keyword>
<dbReference type="OrthoDB" id="5774328at2759"/>
<proteinExistence type="predicted"/>
<evidence type="ECO:0000313" key="1">
    <source>
        <dbReference type="EMBL" id="EYC04554.1"/>
    </source>
</evidence>
<evidence type="ECO:0000313" key="2">
    <source>
        <dbReference type="Proteomes" id="UP000024635"/>
    </source>
</evidence>
<protein>
    <submittedName>
        <fullName evidence="1">Uncharacterized protein</fullName>
    </submittedName>
</protein>
<comment type="caution">
    <text evidence="1">The sequence shown here is derived from an EMBL/GenBank/DDBJ whole genome shotgun (WGS) entry which is preliminary data.</text>
</comment>
<dbReference type="AlphaFoldDB" id="A0A016TNK5"/>